<reference evidence="1" key="1">
    <citation type="submission" date="2023-07" db="EMBL/GenBank/DDBJ databases">
        <title>Chromosome-level Genome Assembly of Striped Snakehead (Channa striata).</title>
        <authorList>
            <person name="Liu H."/>
        </authorList>
    </citation>
    <scope>NUCLEOTIDE SEQUENCE</scope>
    <source>
        <strain evidence="1">Gz</strain>
        <tissue evidence="1">Muscle</tissue>
    </source>
</reference>
<dbReference type="EMBL" id="JAUPFM010000005">
    <property type="protein sequence ID" value="KAK2850989.1"/>
    <property type="molecule type" value="Genomic_DNA"/>
</dbReference>
<keyword evidence="2" id="KW-1185">Reference proteome</keyword>
<evidence type="ECO:0000313" key="2">
    <source>
        <dbReference type="Proteomes" id="UP001187415"/>
    </source>
</evidence>
<proteinExistence type="predicted"/>
<name>A0AA88STL4_CHASR</name>
<gene>
    <name evidence="1" type="ORF">Q5P01_007265</name>
</gene>
<evidence type="ECO:0000313" key="1">
    <source>
        <dbReference type="EMBL" id="KAK2850989.1"/>
    </source>
</evidence>
<protein>
    <submittedName>
        <fullName evidence="1">Uncharacterized protein</fullName>
    </submittedName>
</protein>
<comment type="caution">
    <text evidence="1">The sequence shown here is derived from an EMBL/GenBank/DDBJ whole genome shotgun (WGS) entry which is preliminary data.</text>
</comment>
<sequence length="81" mass="8456">MNHGADVSLEILSPRATLTPRGPPRPAAVASCVLTVSHSPRATCPDKETEAEPGATLDSQRLRCKAYKRSAAGSVARGSLD</sequence>
<accession>A0AA88STL4</accession>
<organism evidence="1 2">
    <name type="scientific">Channa striata</name>
    <name type="common">Snakehead murrel</name>
    <name type="synonym">Ophicephalus striatus</name>
    <dbReference type="NCBI Taxonomy" id="64152"/>
    <lineage>
        <taxon>Eukaryota</taxon>
        <taxon>Metazoa</taxon>
        <taxon>Chordata</taxon>
        <taxon>Craniata</taxon>
        <taxon>Vertebrata</taxon>
        <taxon>Euteleostomi</taxon>
        <taxon>Actinopterygii</taxon>
        <taxon>Neopterygii</taxon>
        <taxon>Teleostei</taxon>
        <taxon>Neoteleostei</taxon>
        <taxon>Acanthomorphata</taxon>
        <taxon>Anabantaria</taxon>
        <taxon>Anabantiformes</taxon>
        <taxon>Channoidei</taxon>
        <taxon>Channidae</taxon>
        <taxon>Channa</taxon>
    </lineage>
</organism>
<dbReference type="Proteomes" id="UP001187415">
    <property type="component" value="Unassembled WGS sequence"/>
</dbReference>
<dbReference type="AlphaFoldDB" id="A0AA88STL4"/>